<protein>
    <recommendedName>
        <fullName evidence="2">Metallo-beta-lactamase domain-containing protein</fullName>
    </recommendedName>
</protein>
<feature type="transmembrane region" description="Helical" evidence="1">
    <location>
        <begin position="20"/>
        <end position="42"/>
    </location>
</feature>
<dbReference type="SMART" id="SM00849">
    <property type="entry name" value="Lactamase_B"/>
    <property type="match status" value="1"/>
</dbReference>
<dbReference type="STRING" id="1802424.A2480_02605"/>
<dbReference type="SUPFAM" id="SSF56281">
    <property type="entry name" value="Metallo-hydrolase/oxidoreductase"/>
    <property type="match status" value="1"/>
</dbReference>
<reference evidence="3 4" key="1">
    <citation type="journal article" date="2016" name="Nat. Commun.">
        <title>Thousands of microbial genomes shed light on interconnected biogeochemical processes in an aquifer system.</title>
        <authorList>
            <person name="Anantharaman K."/>
            <person name="Brown C.T."/>
            <person name="Hug L.A."/>
            <person name="Sharon I."/>
            <person name="Castelle C.J."/>
            <person name="Probst A.J."/>
            <person name="Thomas B.C."/>
            <person name="Singh A."/>
            <person name="Wilkins M.J."/>
            <person name="Karaoz U."/>
            <person name="Brodie E.L."/>
            <person name="Williams K.H."/>
            <person name="Hubbard S.S."/>
            <person name="Banfield J.F."/>
        </authorList>
    </citation>
    <scope>NUCLEOTIDE SEQUENCE [LARGE SCALE GENOMIC DNA]</scope>
</reference>
<accession>A0A1F7WFD5</accession>
<evidence type="ECO:0000313" key="4">
    <source>
        <dbReference type="Proteomes" id="UP000176988"/>
    </source>
</evidence>
<dbReference type="PANTHER" id="PTHR30619:SF1">
    <property type="entry name" value="RECOMBINATION PROTEIN 2"/>
    <property type="match status" value="1"/>
</dbReference>
<dbReference type="CDD" id="cd07731">
    <property type="entry name" value="ComA-like_MBL-fold"/>
    <property type="match status" value="1"/>
</dbReference>
<sequence length="306" mass="33817">MKLGGIRFAFVRVGRFFRLVWRLLPALVLLSILISLPLVWSWPANRGAHFTLHVFDVGQGDSSLVQCGRVQALVDGGPDRQALSGLGRSMPFTDRRIEYIFLTHPHDDHIFGLFTMLERYEIGRLVVSPYVVELLLGQELLALAESRGVPVTVAEAGDSFVLGDCGELVVLWPDERAEEEIRGSRDRTNDLSLVLELRSLTRQDQTGVLALLMGDAGFLVEDQLAARGVVCPVSVLKVGHHGSRYSTNIEFIRAATPESAVISVGENNYGHPSQVTLRRLGSFADQTFRTDHDGTVVFDLGSNFDF</sequence>
<dbReference type="Gene3D" id="3.60.15.10">
    <property type="entry name" value="Ribonuclease Z/Hydroxyacylglutathione hydrolase-like"/>
    <property type="match status" value="1"/>
</dbReference>
<keyword evidence="1" id="KW-0812">Transmembrane</keyword>
<dbReference type="InterPro" id="IPR052159">
    <property type="entry name" value="Competence_DNA_uptake"/>
</dbReference>
<keyword evidence="1" id="KW-1133">Transmembrane helix</keyword>
<dbReference type="Pfam" id="PF00753">
    <property type="entry name" value="Lactamase_B"/>
    <property type="match status" value="1"/>
</dbReference>
<dbReference type="InterPro" id="IPR001279">
    <property type="entry name" value="Metallo-B-lactamas"/>
</dbReference>
<evidence type="ECO:0000256" key="1">
    <source>
        <dbReference type="SAM" id="Phobius"/>
    </source>
</evidence>
<dbReference type="InterPro" id="IPR035681">
    <property type="entry name" value="ComA-like_MBL"/>
</dbReference>
<comment type="caution">
    <text evidence="3">The sequence shown here is derived from an EMBL/GenBank/DDBJ whole genome shotgun (WGS) entry which is preliminary data.</text>
</comment>
<keyword evidence="1" id="KW-0472">Membrane</keyword>
<evidence type="ECO:0000313" key="3">
    <source>
        <dbReference type="EMBL" id="OGM01556.1"/>
    </source>
</evidence>
<name>A0A1F7WFD5_9BACT</name>
<gene>
    <name evidence="3" type="ORF">A2480_02605</name>
</gene>
<evidence type="ECO:0000259" key="2">
    <source>
        <dbReference type="SMART" id="SM00849"/>
    </source>
</evidence>
<dbReference type="EMBL" id="MGFG01000005">
    <property type="protein sequence ID" value="OGM01556.1"/>
    <property type="molecule type" value="Genomic_DNA"/>
</dbReference>
<organism evidence="3 4">
    <name type="scientific">Candidatus Uhrbacteria bacterium RIFOXYC2_FULL_47_19</name>
    <dbReference type="NCBI Taxonomy" id="1802424"/>
    <lineage>
        <taxon>Bacteria</taxon>
        <taxon>Candidatus Uhriibacteriota</taxon>
    </lineage>
</organism>
<proteinExistence type="predicted"/>
<dbReference type="PANTHER" id="PTHR30619">
    <property type="entry name" value="DNA INTERNALIZATION/COMPETENCE PROTEIN COMEC/REC2"/>
    <property type="match status" value="1"/>
</dbReference>
<feature type="domain" description="Metallo-beta-lactamase" evidence="2">
    <location>
        <begin position="59"/>
        <end position="266"/>
    </location>
</feature>
<dbReference type="AlphaFoldDB" id="A0A1F7WFD5"/>
<dbReference type="Proteomes" id="UP000176988">
    <property type="component" value="Unassembled WGS sequence"/>
</dbReference>
<dbReference type="InterPro" id="IPR036866">
    <property type="entry name" value="RibonucZ/Hydroxyglut_hydro"/>
</dbReference>